<dbReference type="Proteomes" id="UP000823388">
    <property type="component" value="Chromosome 8N"/>
</dbReference>
<gene>
    <name evidence="2" type="ORF">PVAP13_8NG128702</name>
</gene>
<name>A0A8T0P845_PANVG</name>
<evidence type="ECO:0000313" key="2">
    <source>
        <dbReference type="EMBL" id="KAG2557780.1"/>
    </source>
</evidence>
<evidence type="ECO:0000256" key="1">
    <source>
        <dbReference type="SAM" id="MobiDB-lite"/>
    </source>
</evidence>
<dbReference type="EMBL" id="CM029052">
    <property type="protein sequence ID" value="KAG2557780.1"/>
    <property type="molecule type" value="Genomic_DNA"/>
</dbReference>
<accession>A0A8T0P845</accession>
<dbReference type="AlphaFoldDB" id="A0A8T0P845"/>
<comment type="caution">
    <text evidence="2">The sequence shown here is derived from an EMBL/GenBank/DDBJ whole genome shotgun (WGS) entry which is preliminary data.</text>
</comment>
<feature type="region of interest" description="Disordered" evidence="1">
    <location>
        <begin position="81"/>
        <end position="107"/>
    </location>
</feature>
<reference evidence="2" key="1">
    <citation type="submission" date="2020-05" db="EMBL/GenBank/DDBJ databases">
        <title>WGS assembly of Panicum virgatum.</title>
        <authorList>
            <person name="Lovell J.T."/>
            <person name="Jenkins J."/>
            <person name="Shu S."/>
            <person name="Juenger T.E."/>
            <person name="Schmutz J."/>
        </authorList>
    </citation>
    <scope>NUCLEOTIDE SEQUENCE</scope>
    <source>
        <strain evidence="2">AP13</strain>
    </source>
</reference>
<sequence length="122" mass="13332">MPTAAFEEARLVCTVISQIRYTQGSPAPTETRRGCPSPPATKEVLAAAGWAGGRGRPSRYQAGRSWCCPSRARPLLHARGCGAGRRLRRPPRSQRVAAKEARRPPIPRMVAARPVLLPQARR</sequence>
<proteinExistence type="predicted"/>
<evidence type="ECO:0000313" key="3">
    <source>
        <dbReference type="Proteomes" id="UP000823388"/>
    </source>
</evidence>
<protein>
    <submittedName>
        <fullName evidence="2">Uncharacterized protein</fullName>
    </submittedName>
</protein>
<organism evidence="2 3">
    <name type="scientific">Panicum virgatum</name>
    <name type="common">Blackwell switchgrass</name>
    <dbReference type="NCBI Taxonomy" id="38727"/>
    <lineage>
        <taxon>Eukaryota</taxon>
        <taxon>Viridiplantae</taxon>
        <taxon>Streptophyta</taxon>
        <taxon>Embryophyta</taxon>
        <taxon>Tracheophyta</taxon>
        <taxon>Spermatophyta</taxon>
        <taxon>Magnoliopsida</taxon>
        <taxon>Liliopsida</taxon>
        <taxon>Poales</taxon>
        <taxon>Poaceae</taxon>
        <taxon>PACMAD clade</taxon>
        <taxon>Panicoideae</taxon>
        <taxon>Panicodae</taxon>
        <taxon>Paniceae</taxon>
        <taxon>Panicinae</taxon>
        <taxon>Panicum</taxon>
        <taxon>Panicum sect. Hiantes</taxon>
    </lineage>
</organism>
<keyword evidence="3" id="KW-1185">Reference proteome</keyword>